<dbReference type="OrthoDB" id="9765926at2"/>
<evidence type="ECO:0000313" key="2">
    <source>
        <dbReference type="EMBL" id="TXD94258.1"/>
    </source>
</evidence>
<name>A0A5C6ZY10_9FLAO</name>
<reference evidence="2 3" key="1">
    <citation type="submission" date="2019-08" db="EMBL/GenBank/DDBJ databases">
        <title>Genome sequence of Gillisia hiemivivida IC154 (type strain).</title>
        <authorList>
            <person name="Bowman J.P."/>
        </authorList>
    </citation>
    <scope>NUCLEOTIDE SEQUENCE [LARGE SCALE GENOMIC DNA]</scope>
    <source>
        <strain evidence="2 3">IC154</strain>
    </source>
</reference>
<feature type="chain" id="PRO_5022941007" description="T9SS C-terminal target domain-containing protein" evidence="1">
    <location>
        <begin position="20"/>
        <end position="237"/>
    </location>
</feature>
<dbReference type="EMBL" id="VORY01000005">
    <property type="protein sequence ID" value="TXD94258.1"/>
    <property type="molecule type" value="Genomic_DNA"/>
</dbReference>
<dbReference type="AlphaFoldDB" id="A0A5C6ZY10"/>
<feature type="signal peptide" evidence="1">
    <location>
        <begin position="1"/>
        <end position="19"/>
    </location>
</feature>
<keyword evidence="1" id="KW-0732">Signal</keyword>
<protein>
    <recommendedName>
        <fullName evidence="4">T9SS C-terminal target domain-containing protein</fullName>
    </recommendedName>
</protein>
<evidence type="ECO:0008006" key="4">
    <source>
        <dbReference type="Google" id="ProtNLM"/>
    </source>
</evidence>
<organism evidence="2 3">
    <name type="scientific">Gillisia hiemivivida</name>
    <dbReference type="NCBI Taxonomy" id="291190"/>
    <lineage>
        <taxon>Bacteria</taxon>
        <taxon>Pseudomonadati</taxon>
        <taxon>Bacteroidota</taxon>
        <taxon>Flavobacteriia</taxon>
        <taxon>Flavobacteriales</taxon>
        <taxon>Flavobacteriaceae</taxon>
        <taxon>Gillisia</taxon>
    </lineage>
</organism>
<keyword evidence="3" id="KW-1185">Reference proteome</keyword>
<dbReference type="Proteomes" id="UP000321367">
    <property type="component" value="Unassembled WGS sequence"/>
</dbReference>
<evidence type="ECO:0000256" key="1">
    <source>
        <dbReference type="SAM" id="SignalP"/>
    </source>
</evidence>
<accession>A0A5C6ZY10</accession>
<comment type="caution">
    <text evidence="2">The sequence shown here is derived from an EMBL/GenBank/DDBJ whole genome shotgun (WGS) entry which is preliminary data.</text>
</comment>
<dbReference type="RefSeq" id="WP_146931076.1">
    <property type="nucleotide sequence ID" value="NZ_CBCSHZ010000024.1"/>
</dbReference>
<sequence length="237" mass="25660">MKSILLTFFFFCFTISNFAQNEANIWYFGYNGGLDFNSGTPVVLLDGQLSTNEGCASISDSDGNLLFYTDGITVYNKNHSIMQNGTGLKGDSSSTHSAIIIPKPGTTNIYYVFTLDSLHLYGGGVNGLQFSEVDMSLNGGIGAVISKNKLLHTPVNEKVTAIKRPNSDEYWVVAHKYDSNEFITYNVSASGISSTPIVSSVGFIRSLRTTGQIKISPDGTKLAVAWTGIGVEVFNFN</sequence>
<evidence type="ECO:0000313" key="3">
    <source>
        <dbReference type="Proteomes" id="UP000321367"/>
    </source>
</evidence>
<gene>
    <name evidence="2" type="ORF">ES724_06305</name>
</gene>
<proteinExistence type="predicted"/>